<dbReference type="GO" id="GO:0050501">
    <property type="term" value="F:hyaluronan synthase activity"/>
    <property type="evidence" value="ECO:0007669"/>
    <property type="project" value="TreeGrafter"/>
</dbReference>
<dbReference type="InterPro" id="IPR029044">
    <property type="entry name" value="Nucleotide-diphossugar_trans"/>
</dbReference>
<keyword evidence="2" id="KW-1003">Cell membrane</keyword>
<evidence type="ECO:0000313" key="16">
    <source>
        <dbReference type="Proteomes" id="UP000062398"/>
    </source>
</evidence>
<dbReference type="Proteomes" id="UP000056255">
    <property type="component" value="Chromosome"/>
</dbReference>
<dbReference type="PANTHER" id="PTHR22913:SF12">
    <property type="entry name" value="MANNURONAN SYNTHASE"/>
    <property type="match status" value="1"/>
</dbReference>
<feature type="transmembrane region" description="Helical" evidence="6">
    <location>
        <begin position="329"/>
        <end position="349"/>
    </location>
</feature>
<dbReference type="PATRIC" id="fig|43687.5.peg.369"/>
<feature type="transmembrane region" description="Helical" evidence="6">
    <location>
        <begin position="288"/>
        <end position="309"/>
    </location>
</feature>
<evidence type="ECO:0000313" key="13">
    <source>
        <dbReference type="Proteomes" id="UP000029084"/>
    </source>
</evidence>
<proteinExistence type="predicted"/>
<dbReference type="Proteomes" id="UP000062398">
    <property type="component" value="Chromosome"/>
</dbReference>
<dbReference type="Proteomes" id="UP000062475">
    <property type="component" value="Chromosome"/>
</dbReference>
<evidence type="ECO:0000313" key="18">
    <source>
        <dbReference type="Proteomes" id="UP000068832"/>
    </source>
</evidence>
<evidence type="ECO:0000313" key="17">
    <source>
        <dbReference type="Proteomes" id="UP000062475"/>
    </source>
</evidence>
<protein>
    <submittedName>
        <fullName evidence="7 8">Glycosyl transferase</fullName>
    </submittedName>
</protein>
<evidence type="ECO:0000313" key="7">
    <source>
        <dbReference type="EMBL" id="AIM26522.1"/>
    </source>
</evidence>
<evidence type="ECO:0000256" key="2">
    <source>
        <dbReference type="ARBA" id="ARBA00022475"/>
    </source>
</evidence>
<evidence type="ECO:0000256" key="6">
    <source>
        <dbReference type="SAM" id="Phobius"/>
    </source>
</evidence>
<dbReference type="GO" id="GO:0005886">
    <property type="term" value="C:plasma membrane"/>
    <property type="evidence" value="ECO:0007669"/>
    <property type="project" value="UniProtKB-SubCell"/>
</dbReference>
<keyword evidence="4 7" id="KW-0808">Transferase</keyword>
<evidence type="ECO:0000313" key="14">
    <source>
        <dbReference type="Proteomes" id="UP000056255"/>
    </source>
</evidence>
<evidence type="ECO:0000313" key="10">
    <source>
        <dbReference type="EMBL" id="AKV78003.1"/>
    </source>
</evidence>
<keyword evidence="3" id="KW-0328">Glycosyltransferase</keyword>
<evidence type="ECO:0000256" key="1">
    <source>
        <dbReference type="ARBA" id="ARBA00004236"/>
    </source>
</evidence>
<keyword evidence="6" id="KW-1133">Transmembrane helix</keyword>
<reference evidence="7 13" key="1">
    <citation type="journal article" date="2014" name="J. Bacteriol.">
        <title>Role of an Archaeal PitA Transporter in the Copper and Arsenic Resistance of Metallosphaera sedula, an Extreme Thermoacidophile.</title>
        <authorList>
            <person name="McCarthy S."/>
            <person name="Ai C."/>
            <person name="Wheaton G."/>
            <person name="Tevatia R."/>
            <person name="Eckrich V."/>
            <person name="Kelly R."/>
            <person name="Blum P."/>
        </authorList>
    </citation>
    <scope>NUCLEOTIDE SEQUENCE [LARGE SCALE GENOMIC DNA]</scope>
    <source>
        <strain evidence="7 13">CuR1</strain>
    </source>
</reference>
<dbReference type="EMBL" id="CP008822">
    <property type="protein sequence ID" value="AIM26522.1"/>
    <property type="molecule type" value="Genomic_DNA"/>
</dbReference>
<sequence length="458" mass="52329">MNQLDAFYLIFGSLTLFLSLVYFILNSYFSINVRMPRRVDSNKLSDVTVLIPVYGEKASVFERVISAVAEQDVKFLVVGDGCDEPYRSITFRYGGRFIKTPARSGKRNALATGISHVDTKFVLFLDSDTVLPSDGVRRMLSLMDEGVGGVSVNVRNVKTGNTFYLAELIERLKEATMRAVNRSGYAVLLNGKCSLYRTELVRPFILSEEFRNPRFMGRRALIGDDKQLTNYVISRGYKALLDFETTVLTYPPESVKKLYRQLIRWSRANYYFFYRELRDGTMFKRGPLYVFNFLYTTILPFLVMGVSIFDMIFLGSTIVDTNPSDYEVALLHGGNFLLHLPIILAKRIVFSLLLGTMTTHYPFSVTQSAFITPFHSAFHSTPTFLGLHFPRLGFKYSVILMHVASYLTAIPFIYALWRLLHEEKLKTLVIGSLALAIQLVVSIYALLTIWDQDKWLTR</sequence>
<accession>A0A088E403</accession>
<evidence type="ECO:0000256" key="3">
    <source>
        <dbReference type="ARBA" id="ARBA00022676"/>
    </source>
</evidence>
<keyword evidence="6" id="KW-0812">Transmembrane</keyword>
<dbReference type="SUPFAM" id="SSF53448">
    <property type="entry name" value="Nucleotide-diphospho-sugar transferases"/>
    <property type="match status" value="1"/>
</dbReference>
<evidence type="ECO:0000313" key="12">
    <source>
        <dbReference type="EMBL" id="AKV82494.1"/>
    </source>
</evidence>
<dbReference type="Gene3D" id="3.90.550.10">
    <property type="entry name" value="Spore Coat Polysaccharide Biosynthesis Protein SpsA, Chain A"/>
    <property type="match status" value="1"/>
</dbReference>
<reference evidence="12 14" key="3">
    <citation type="submission" date="2015-07" db="EMBL/GenBank/DDBJ databases">
        <title>Physiological, transcriptional responses and genome re-sequencing of acid resistant extremely thermoacidophilic Metallosphaera sedula SARC-M1.</title>
        <authorList>
            <person name="Ai C."/>
            <person name="McCarthy S."/>
            <person name="Eckrich V."/>
            <person name="Rudrappa D."/>
            <person name="Qiu G."/>
            <person name="Blum P."/>
        </authorList>
    </citation>
    <scope>NUCLEOTIDE SEQUENCE [LARGE SCALE GENOMIC DNA]</scope>
    <source>
        <strain evidence="12 14">SARC-M1</strain>
    </source>
</reference>
<dbReference type="Proteomes" id="UP000061362">
    <property type="component" value="Chromosome"/>
</dbReference>
<dbReference type="EMBL" id="CP012175">
    <property type="protein sequence ID" value="AKV80248.1"/>
    <property type="molecule type" value="Genomic_DNA"/>
</dbReference>
<feature type="transmembrane region" description="Helical" evidence="6">
    <location>
        <begin position="361"/>
        <end position="378"/>
    </location>
</feature>
<dbReference type="OrthoDB" id="46222at2157"/>
<dbReference type="Pfam" id="PF13641">
    <property type="entry name" value="Glyco_tranf_2_3"/>
    <property type="match status" value="1"/>
</dbReference>
<dbReference type="Proteomes" id="UP000029084">
    <property type="component" value="Chromosome"/>
</dbReference>
<dbReference type="CDD" id="cd06434">
    <property type="entry name" value="GT2_HAS"/>
    <property type="match status" value="1"/>
</dbReference>
<evidence type="ECO:0000313" key="11">
    <source>
        <dbReference type="EMBL" id="AKV80248.1"/>
    </source>
</evidence>
<dbReference type="EMBL" id="CP012174">
    <property type="protein sequence ID" value="AKV78003.1"/>
    <property type="molecule type" value="Genomic_DNA"/>
</dbReference>
<dbReference type="Proteomes" id="UP000068832">
    <property type="component" value="Chromosome"/>
</dbReference>
<dbReference type="PANTHER" id="PTHR22913">
    <property type="entry name" value="HYALURONAN SYNTHASE"/>
    <property type="match status" value="1"/>
</dbReference>
<keyword evidence="5 6" id="KW-0472">Membrane</keyword>
<organism evidence="7 13">
    <name type="scientific">Metallosphaera sedula</name>
    <dbReference type="NCBI Taxonomy" id="43687"/>
    <lineage>
        <taxon>Archaea</taxon>
        <taxon>Thermoproteota</taxon>
        <taxon>Thermoprotei</taxon>
        <taxon>Sulfolobales</taxon>
        <taxon>Sulfolobaceae</taxon>
        <taxon>Metallosphaera</taxon>
    </lineage>
</organism>
<reference evidence="15 16" key="2">
    <citation type="journal article" date="2015" name="Genome Announc.">
        <title>Complete Genome Sequences of Evolved Arsenate-Resistant Metallosphaera sedula Strains.</title>
        <authorList>
            <person name="Ai C."/>
            <person name="McCarthy S."/>
            <person name="Schackwitz W."/>
            <person name="Martin J."/>
            <person name="Lipzen A."/>
            <person name="Blum P."/>
        </authorList>
    </citation>
    <scope>NUCLEOTIDE SEQUENCE [LARGE SCALE GENOMIC DNA]</scope>
    <source>
        <strain evidence="10 16">ARS120-1</strain>
        <strain evidence="11 15">ARS120-2</strain>
        <strain evidence="8 18">ARS50-1</strain>
        <strain evidence="9 17">ARS50-2</strain>
    </source>
</reference>
<feature type="transmembrane region" description="Helical" evidence="6">
    <location>
        <begin position="398"/>
        <end position="417"/>
    </location>
</feature>
<evidence type="ECO:0000313" key="8">
    <source>
        <dbReference type="EMBL" id="AKV73514.1"/>
    </source>
</evidence>
<dbReference type="EMBL" id="CP012172">
    <property type="protein sequence ID" value="AKV73514.1"/>
    <property type="molecule type" value="Genomic_DNA"/>
</dbReference>
<feature type="transmembrane region" description="Helical" evidence="6">
    <location>
        <begin position="6"/>
        <end position="29"/>
    </location>
</feature>
<dbReference type="AlphaFoldDB" id="A0A088E403"/>
<evidence type="ECO:0000256" key="5">
    <source>
        <dbReference type="ARBA" id="ARBA00023136"/>
    </source>
</evidence>
<evidence type="ECO:0000256" key="4">
    <source>
        <dbReference type="ARBA" id="ARBA00022679"/>
    </source>
</evidence>
<dbReference type="EMBL" id="CP012176">
    <property type="protein sequence ID" value="AKV82494.1"/>
    <property type="molecule type" value="Genomic_DNA"/>
</dbReference>
<dbReference type="EMBL" id="CP012173">
    <property type="protein sequence ID" value="AKV75756.1"/>
    <property type="molecule type" value="Genomic_DNA"/>
</dbReference>
<dbReference type="GO" id="GO:0085029">
    <property type="term" value="P:extracellular matrix assembly"/>
    <property type="evidence" value="ECO:0007669"/>
    <property type="project" value="TreeGrafter"/>
</dbReference>
<evidence type="ECO:0000313" key="15">
    <source>
        <dbReference type="Proteomes" id="UP000061362"/>
    </source>
</evidence>
<name>A0A088E403_9CREN</name>
<comment type="subcellular location">
    <subcellularLocation>
        <location evidence="1">Cell membrane</location>
    </subcellularLocation>
</comment>
<dbReference type="OMA" id="HISEMMQ"/>
<dbReference type="GO" id="GO:0030213">
    <property type="term" value="P:hyaluronan biosynthetic process"/>
    <property type="evidence" value="ECO:0007669"/>
    <property type="project" value="TreeGrafter"/>
</dbReference>
<evidence type="ECO:0000313" key="9">
    <source>
        <dbReference type="EMBL" id="AKV75756.1"/>
    </source>
</evidence>
<feature type="transmembrane region" description="Helical" evidence="6">
    <location>
        <begin position="429"/>
        <end position="450"/>
    </location>
</feature>
<gene>
    <name evidence="7" type="ORF">HA72_0358</name>
    <name evidence="8" type="ORF">MsedA_0371</name>
    <name evidence="9" type="ORF">MsedB_0371</name>
    <name evidence="10" type="ORF">MsedC_0370</name>
    <name evidence="11" type="ORF">MsedD_0371</name>
    <name evidence="12" type="ORF">MsedE_0371</name>
</gene>